<feature type="region of interest" description="Disordered" evidence="1">
    <location>
        <begin position="19"/>
        <end position="50"/>
    </location>
</feature>
<dbReference type="Proteomes" id="UP000799324">
    <property type="component" value="Unassembled WGS sequence"/>
</dbReference>
<evidence type="ECO:0000313" key="3">
    <source>
        <dbReference type="Proteomes" id="UP000799324"/>
    </source>
</evidence>
<protein>
    <recommendedName>
        <fullName evidence="4">Hepatocellular carcinoma-associated antigen 59-domain-containing protein</fullName>
    </recommendedName>
</protein>
<dbReference type="EMBL" id="MU004381">
    <property type="protein sequence ID" value="KAF2653452.1"/>
    <property type="molecule type" value="Genomic_DNA"/>
</dbReference>
<name>A0A6A6T158_9PLEO</name>
<dbReference type="OrthoDB" id="5627at2759"/>
<proteinExistence type="predicted"/>
<organism evidence="2 3">
    <name type="scientific">Lophiostoma macrostomum CBS 122681</name>
    <dbReference type="NCBI Taxonomy" id="1314788"/>
    <lineage>
        <taxon>Eukaryota</taxon>
        <taxon>Fungi</taxon>
        <taxon>Dikarya</taxon>
        <taxon>Ascomycota</taxon>
        <taxon>Pezizomycotina</taxon>
        <taxon>Dothideomycetes</taxon>
        <taxon>Pleosporomycetidae</taxon>
        <taxon>Pleosporales</taxon>
        <taxon>Lophiostomataceae</taxon>
        <taxon>Lophiostoma</taxon>
    </lineage>
</organism>
<dbReference type="Pfam" id="PF07052">
    <property type="entry name" value="Hep_59"/>
    <property type="match status" value="1"/>
</dbReference>
<evidence type="ECO:0000256" key="1">
    <source>
        <dbReference type="SAM" id="MobiDB-lite"/>
    </source>
</evidence>
<feature type="region of interest" description="Disordered" evidence="1">
    <location>
        <begin position="286"/>
        <end position="370"/>
    </location>
</feature>
<evidence type="ECO:0000313" key="2">
    <source>
        <dbReference type="EMBL" id="KAF2653452.1"/>
    </source>
</evidence>
<keyword evidence="3" id="KW-1185">Reference proteome</keyword>
<dbReference type="InterPro" id="IPR010756">
    <property type="entry name" value="Tls1-like"/>
</dbReference>
<feature type="compositionally biased region" description="Basic residues" evidence="1">
    <location>
        <begin position="256"/>
        <end position="265"/>
    </location>
</feature>
<reference evidence="2" key="1">
    <citation type="journal article" date="2020" name="Stud. Mycol.">
        <title>101 Dothideomycetes genomes: a test case for predicting lifestyles and emergence of pathogens.</title>
        <authorList>
            <person name="Haridas S."/>
            <person name="Albert R."/>
            <person name="Binder M."/>
            <person name="Bloem J."/>
            <person name="Labutti K."/>
            <person name="Salamov A."/>
            <person name="Andreopoulos B."/>
            <person name="Baker S."/>
            <person name="Barry K."/>
            <person name="Bills G."/>
            <person name="Bluhm B."/>
            <person name="Cannon C."/>
            <person name="Castanera R."/>
            <person name="Culley D."/>
            <person name="Daum C."/>
            <person name="Ezra D."/>
            <person name="Gonzalez J."/>
            <person name="Henrissat B."/>
            <person name="Kuo A."/>
            <person name="Liang C."/>
            <person name="Lipzen A."/>
            <person name="Lutzoni F."/>
            <person name="Magnuson J."/>
            <person name="Mondo S."/>
            <person name="Nolan M."/>
            <person name="Ohm R."/>
            <person name="Pangilinan J."/>
            <person name="Park H.-J."/>
            <person name="Ramirez L."/>
            <person name="Alfaro M."/>
            <person name="Sun H."/>
            <person name="Tritt A."/>
            <person name="Yoshinaga Y."/>
            <person name="Zwiers L.-H."/>
            <person name="Turgeon B."/>
            <person name="Goodwin S."/>
            <person name="Spatafora J."/>
            <person name="Crous P."/>
            <person name="Grigoriev I."/>
        </authorList>
    </citation>
    <scope>NUCLEOTIDE SEQUENCE</scope>
    <source>
        <strain evidence="2">CBS 122681</strain>
    </source>
</reference>
<feature type="region of interest" description="Disordered" evidence="1">
    <location>
        <begin position="231"/>
        <end position="274"/>
    </location>
</feature>
<feature type="compositionally biased region" description="Low complexity" evidence="1">
    <location>
        <begin position="29"/>
        <end position="41"/>
    </location>
</feature>
<dbReference type="AlphaFoldDB" id="A0A6A6T158"/>
<feature type="region of interest" description="Disordered" evidence="1">
    <location>
        <begin position="189"/>
        <end position="210"/>
    </location>
</feature>
<evidence type="ECO:0008006" key="4">
    <source>
        <dbReference type="Google" id="ProtNLM"/>
    </source>
</evidence>
<accession>A0A6A6T158</accession>
<gene>
    <name evidence="2" type="ORF">K491DRAFT_602893</name>
</gene>
<feature type="compositionally biased region" description="Basic and acidic residues" evidence="1">
    <location>
        <begin position="189"/>
        <end position="204"/>
    </location>
</feature>
<sequence length="370" mass="40724">MATNEDADTSTPAIRFKRRKLLHPKRAPIPDADAPFDAASPPITPTSVDNLSVQVPSEILDEAAPNLREILRLRKRPQDRYRDAARKAAERRNEIVLREGGAVDGVGAEGVEGARAGNQYSGRFVAQTGQIVDVDDAQMAKFVEARLAEQNHRLYGWPIPKHLEPFVAKLTPAQQSAADTASLSLGSERLDGGLRVPRPDRDGRLAAGMGKLQEVDLGPEAFERNMAKIEEARKRGEGYTPDTAVKASDGKEQPKPGKRRRWQKRRNSEDLRRDLAVEAVLKEAKLNLFEEDAPPSPPAAYTSDAEDAGDAMLEQFRREYLETQESRNRKPAPPPGPKGAKEQPKGPKLGGSRSARAAMQSKLLEEGKKR</sequence>
<feature type="compositionally biased region" description="Basic and acidic residues" evidence="1">
    <location>
        <begin position="315"/>
        <end position="328"/>
    </location>
</feature>